<keyword evidence="2" id="KW-1185">Reference proteome</keyword>
<reference evidence="1 2" key="1">
    <citation type="journal article" date="2019" name="Int. J. Syst. Evol. Microbiol.">
        <title>The Global Catalogue of Microorganisms (GCM) 10K type strain sequencing project: providing services to taxonomists for standard genome sequencing and annotation.</title>
        <authorList>
            <consortium name="The Broad Institute Genomics Platform"/>
            <consortium name="The Broad Institute Genome Sequencing Center for Infectious Disease"/>
            <person name="Wu L."/>
            <person name="Ma J."/>
        </authorList>
    </citation>
    <scope>NUCLEOTIDE SEQUENCE [LARGE SCALE GENOMIC DNA]</scope>
    <source>
        <strain evidence="1 2">JCM 9383</strain>
    </source>
</reference>
<accession>A0ABN3V4U4</accession>
<evidence type="ECO:0000313" key="1">
    <source>
        <dbReference type="EMBL" id="GAA2773993.1"/>
    </source>
</evidence>
<proteinExistence type="predicted"/>
<organism evidence="1 2">
    <name type="scientific">Saccharopolyspora taberi</name>
    <dbReference type="NCBI Taxonomy" id="60895"/>
    <lineage>
        <taxon>Bacteria</taxon>
        <taxon>Bacillati</taxon>
        <taxon>Actinomycetota</taxon>
        <taxon>Actinomycetes</taxon>
        <taxon>Pseudonocardiales</taxon>
        <taxon>Pseudonocardiaceae</taxon>
        <taxon>Saccharopolyspora</taxon>
    </lineage>
</organism>
<dbReference type="RefSeq" id="WP_344677406.1">
    <property type="nucleotide sequence ID" value="NZ_BAAAUX010000001.1"/>
</dbReference>
<name>A0ABN3V4U4_9PSEU</name>
<protein>
    <submittedName>
        <fullName evidence="1">Uncharacterized protein</fullName>
    </submittedName>
</protein>
<dbReference type="EMBL" id="BAAAUX010000001">
    <property type="protein sequence ID" value="GAA2773993.1"/>
    <property type="molecule type" value="Genomic_DNA"/>
</dbReference>
<sequence length="52" mass="5565">MDESEQARLQVVAAAGGSAAHYDAESDETDQQAADANLGEALARYRRALLEE</sequence>
<gene>
    <name evidence="1" type="ORF">GCM10010470_02250</name>
</gene>
<evidence type="ECO:0000313" key="2">
    <source>
        <dbReference type="Proteomes" id="UP001500979"/>
    </source>
</evidence>
<dbReference type="Proteomes" id="UP001500979">
    <property type="component" value="Unassembled WGS sequence"/>
</dbReference>
<comment type="caution">
    <text evidence="1">The sequence shown here is derived from an EMBL/GenBank/DDBJ whole genome shotgun (WGS) entry which is preliminary data.</text>
</comment>